<keyword evidence="4" id="KW-0560">Oxidoreductase</keyword>
<evidence type="ECO:0000256" key="3">
    <source>
        <dbReference type="ARBA" id="ARBA00022964"/>
    </source>
</evidence>
<feature type="domain" description="Prolyl 4-hydroxylase alpha subunit" evidence="5">
    <location>
        <begin position="54"/>
        <end position="265"/>
    </location>
</feature>
<dbReference type="AlphaFoldDB" id="A0AB34ICI9"/>
<dbReference type="InterPro" id="IPR044862">
    <property type="entry name" value="Pro_4_hyd_alph_FE2OG_OXY"/>
</dbReference>
<evidence type="ECO:0000256" key="2">
    <source>
        <dbReference type="ARBA" id="ARBA00022896"/>
    </source>
</evidence>
<protein>
    <recommendedName>
        <fullName evidence="5">Prolyl 4-hydroxylase alpha subunit domain-containing protein</fullName>
    </recommendedName>
</protein>
<dbReference type="InterPro" id="IPR006620">
    <property type="entry name" value="Pro_4_hyd_alph"/>
</dbReference>
<dbReference type="PANTHER" id="PTHR12907">
    <property type="entry name" value="EGL NINE HOMOLOG-RELATED"/>
    <property type="match status" value="1"/>
</dbReference>
<dbReference type="GO" id="GO:0008198">
    <property type="term" value="F:ferrous iron binding"/>
    <property type="evidence" value="ECO:0007669"/>
    <property type="project" value="TreeGrafter"/>
</dbReference>
<dbReference type="SMART" id="SM00702">
    <property type="entry name" value="P4Hc"/>
    <property type="match status" value="1"/>
</dbReference>
<evidence type="ECO:0000259" key="5">
    <source>
        <dbReference type="SMART" id="SM00702"/>
    </source>
</evidence>
<comment type="caution">
    <text evidence="6">The sequence shown here is derived from an EMBL/GenBank/DDBJ whole genome shotgun (WGS) entry which is preliminary data.</text>
</comment>
<accession>A0AB34ICI9</accession>
<dbReference type="GO" id="GO:0031418">
    <property type="term" value="F:L-ascorbic acid binding"/>
    <property type="evidence" value="ECO:0007669"/>
    <property type="project" value="UniProtKB-KW"/>
</dbReference>
<evidence type="ECO:0000256" key="1">
    <source>
        <dbReference type="ARBA" id="ARBA00001961"/>
    </source>
</evidence>
<dbReference type="GO" id="GO:0071456">
    <property type="term" value="P:cellular response to hypoxia"/>
    <property type="evidence" value="ECO:0007669"/>
    <property type="project" value="TreeGrafter"/>
</dbReference>
<dbReference type="GO" id="GO:0031543">
    <property type="term" value="F:peptidyl-proline dioxygenase activity"/>
    <property type="evidence" value="ECO:0007669"/>
    <property type="project" value="TreeGrafter"/>
</dbReference>
<organism evidence="6 7">
    <name type="scientific">Prymnesium parvum</name>
    <name type="common">Toxic golden alga</name>
    <dbReference type="NCBI Taxonomy" id="97485"/>
    <lineage>
        <taxon>Eukaryota</taxon>
        <taxon>Haptista</taxon>
        <taxon>Haptophyta</taxon>
        <taxon>Prymnesiophyceae</taxon>
        <taxon>Prymnesiales</taxon>
        <taxon>Prymnesiaceae</taxon>
        <taxon>Prymnesium</taxon>
    </lineage>
</organism>
<reference evidence="6 7" key="1">
    <citation type="journal article" date="2024" name="Science">
        <title>Giant polyketide synthase enzymes in the biosynthesis of giant marine polyether toxins.</title>
        <authorList>
            <person name="Fallon T.R."/>
            <person name="Shende V.V."/>
            <person name="Wierzbicki I.H."/>
            <person name="Pendleton A.L."/>
            <person name="Watervoot N.F."/>
            <person name="Auber R.P."/>
            <person name="Gonzalez D.J."/>
            <person name="Wisecaver J.H."/>
            <person name="Moore B.S."/>
        </authorList>
    </citation>
    <scope>NUCLEOTIDE SEQUENCE [LARGE SCALE GENOMIC DNA]</scope>
    <source>
        <strain evidence="6 7">12B1</strain>
    </source>
</reference>
<keyword evidence="3" id="KW-0223">Dioxygenase</keyword>
<sequence>MLRARVKLAAAAPAGRRRTCMTLNDFAGQLHHGLGVSQRLWGFQRPVVDALQERGWCALDGVLSREAVARIRAECTGLYRSGRYSPSYSSVSETGEKIWRPHVHMMELDADSWKAAPTVVIFLSEVMATLPELVNQGLDALPGRHPAISSSIFGHKLAVSTSGGARYPRHLDNVSGGEDKRKLTAVYYFNPGWDVDAQGGAIRMFDSVAPPVYTDIAPVGEDNADRLLLFWSDLLVHEVLPMRTQHTSEVTADEHLRHTFTIWLTTENDACLLDTLSPLYPLRLVHYPNKVEAA</sequence>
<dbReference type="PANTHER" id="PTHR12907:SF26">
    <property type="entry name" value="HIF PROLYL HYDROXYLASE, ISOFORM C"/>
    <property type="match status" value="1"/>
</dbReference>
<dbReference type="EMBL" id="JBGBPQ010000032">
    <property type="protein sequence ID" value="KAL1495569.1"/>
    <property type="molecule type" value="Genomic_DNA"/>
</dbReference>
<proteinExistence type="predicted"/>
<dbReference type="Pfam" id="PF13640">
    <property type="entry name" value="2OG-FeII_Oxy_3"/>
    <property type="match status" value="1"/>
</dbReference>
<name>A0AB34ICI9_PRYPA</name>
<evidence type="ECO:0000313" key="7">
    <source>
        <dbReference type="Proteomes" id="UP001515480"/>
    </source>
</evidence>
<dbReference type="Gene3D" id="2.60.120.620">
    <property type="entry name" value="q2cbj1_9rhob like domain"/>
    <property type="match status" value="1"/>
</dbReference>
<dbReference type="InterPro" id="IPR051559">
    <property type="entry name" value="HIF_prolyl_hydroxylases"/>
</dbReference>
<comment type="cofactor">
    <cofactor evidence="1">
        <name>L-ascorbate</name>
        <dbReference type="ChEBI" id="CHEBI:38290"/>
    </cofactor>
</comment>
<evidence type="ECO:0000256" key="4">
    <source>
        <dbReference type="ARBA" id="ARBA00023002"/>
    </source>
</evidence>
<keyword evidence="2" id="KW-0847">Vitamin C</keyword>
<keyword evidence="7" id="KW-1185">Reference proteome</keyword>
<dbReference type="Proteomes" id="UP001515480">
    <property type="component" value="Unassembled WGS sequence"/>
</dbReference>
<evidence type="ECO:0000313" key="6">
    <source>
        <dbReference type="EMBL" id="KAL1495569.1"/>
    </source>
</evidence>
<gene>
    <name evidence="6" type="ORF">AB1Y20_016930</name>
</gene>